<evidence type="ECO:0000313" key="2">
    <source>
        <dbReference type="EMBL" id="MDR6593215.1"/>
    </source>
</evidence>
<dbReference type="RefSeq" id="WP_310305699.1">
    <property type="nucleotide sequence ID" value="NZ_BAAAXB010000001.1"/>
</dbReference>
<dbReference type="InterPro" id="IPR003018">
    <property type="entry name" value="GAF"/>
</dbReference>
<organism evidence="2 3">
    <name type="scientific">Saccharothrix longispora</name>
    <dbReference type="NCBI Taxonomy" id="33920"/>
    <lineage>
        <taxon>Bacteria</taxon>
        <taxon>Bacillati</taxon>
        <taxon>Actinomycetota</taxon>
        <taxon>Actinomycetes</taxon>
        <taxon>Pseudonocardiales</taxon>
        <taxon>Pseudonocardiaceae</taxon>
        <taxon>Saccharothrix</taxon>
    </lineage>
</organism>
<accession>A0ABU1PRF1</accession>
<protein>
    <recommendedName>
        <fullName evidence="1">GAF domain-containing protein</fullName>
    </recommendedName>
</protein>
<evidence type="ECO:0000259" key="1">
    <source>
        <dbReference type="Pfam" id="PF01590"/>
    </source>
</evidence>
<dbReference type="Pfam" id="PF01590">
    <property type="entry name" value="GAF"/>
    <property type="match status" value="1"/>
</dbReference>
<proteinExistence type="predicted"/>
<keyword evidence="3" id="KW-1185">Reference proteome</keyword>
<feature type="domain" description="GAF" evidence="1">
    <location>
        <begin position="31"/>
        <end position="143"/>
    </location>
</feature>
<dbReference type="Proteomes" id="UP001268819">
    <property type="component" value="Unassembled WGS sequence"/>
</dbReference>
<dbReference type="Gene3D" id="3.30.450.40">
    <property type="match status" value="1"/>
</dbReference>
<comment type="caution">
    <text evidence="2">The sequence shown here is derived from an EMBL/GenBank/DDBJ whole genome shotgun (WGS) entry which is preliminary data.</text>
</comment>
<gene>
    <name evidence="2" type="ORF">J2S66_001599</name>
</gene>
<name>A0ABU1PRF1_9PSEU</name>
<evidence type="ECO:0000313" key="3">
    <source>
        <dbReference type="Proteomes" id="UP001268819"/>
    </source>
</evidence>
<reference evidence="2 3" key="1">
    <citation type="submission" date="2023-07" db="EMBL/GenBank/DDBJ databases">
        <title>Sequencing the genomes of 1000 actinobacteria strains.</title>
        <authorList>
            <person name="Klenk H.-P."/>
        </authorList>
    </citation>
    <scope>NUCLEOTIDE SEQUENCE [LARGE SCALE GENOMIC DNA]</scope>
    <source>
        <strain evidence="2 3">DSM 43749</strain>
    </source>
</reference>
<sequence length="245" mass="25618">MGSRSDDARRLLLWDGILRRAEVEGADAGVRHACEVARDVLAADGVVLYEAVDPVTAEPVATVGDGAARLAEAEITVGEGPALDAIAEEYPVLVHDVDAVERFVRWPAFAPQALVGGVRAVSAFPVVMGAVVVGCLEVHHRAPVDLGADRIVDGLLLADAALALMLHGAPRAPGADPVLARWVTVRQAADAVAVQLGCDPATGLLRLRAHAYSTDRRLGDVAEDVAAWRLLFAPEADAQSERGPG</sequence>
<dbReference type="SUPFAM" id="SSF55781">
    <property type="entry name" value="GAF domain-like"/>
    <property type="match status" value="1"/>
</dbReference>
<dbReference type="InterPro" id="IPR029016">
    <property type="entry name" value="GAF-like_dom_sf"/>
</dbReference>
<dbReference type="EMBL" id="JAVDSG010000001">
    <property type="protein sequence ID" value="MDR6593215.1"/>
    <property type="molecule type" value="Genomic_DNA"/>
</dbReference>